<organism evidence="2 3">
    <name type="scientific">Triparma retinervis</name>
    <dbReference type="NCBI Taxonomy" id="2557542"/>
    <lineage>
        <taxon>Eukaryota</taxon>
        <taxon>Sar</taxon>
        <taxon>Stramenopiles</taxon>
        <taxon>Ochrophyta</taxon>
        <taxon>Bolidophyceae</taxon>
        <taxon>Parmales</taxon>
        <taxon>Triparmaceae</taxon>
        <taxon>Triparma</taxon>
    </lineage>
</organism>
<evidence type="ECO:0000313" key="2">
    <source>
        <dbReference type="EMBL" id="GMH59023.1"/>
    </source>
</evidence>
<keyword evidence="3" id="KW-1185">Reference proteome</keyword>
<evidence type="ECO:0000256" key="1">
    <source>
        <dbReference type="SAM" id="Phobius"/>
    </source>
</evidence>
<protein>
    <submittedName>
        <fullName evidence="2">Uncharacterized protein</fullName>
    </submittedName>
</protein>
<feature type="transmembrane region" description="Helical" evidence="1">
    <location>
        <begin position="125"/>
        <end position="145"/>
    </location>
</feature>
<dbReference type="AlphaFoldDB" id="A0A9W7E1T9"/>
<evidence type="ECO:0000313" key="3">
    <source>
        <dbReference type="Proteomes" id="UP001165082"/>
    </source>
</evidence>
<keyword evidence="1" id="KW-0472">Membrane</keyword>
<dbReference type="Proteomes" id="UP001165082">
    <property type="component" value="Unassembled WGS sequence"/>
</dbReference>
<keyword evidence="1" id="KW-1133">Transmembrane helix</keyword>
<proteinExistence type="predicted"/>
<dbReference type="OrthoDB" id="10430122at2759"/>
<keyword evidence="1" id="KW-0812">Transmembrane</keyword>
<reference evidence="2" key="1">
    <citation type="submission" date="2022-07" db="EMBL/GenBank/DDBJ databases">
        <title>Genome analysis of Parmales, a sister group of diatoms, reveals the evolutionary specialization of diatoms from phago-mixotrophs to photoautotrophs.</title>
        <authorList>
            <person name="Ban H."/>
            <person name="Sato S."/>
            <person name="Yoshikawa S."/>
            <person name="Kazumasa Y."/>
            <person name="Nakamura Y."/>
            <person name="Ichinomiya M."/>
            <person name="Saitoh K."/>
            <person name="Sato N."/>
            <person name="Blanc-Mathieu R."/>
            <person name="Endo H."/>
            <person name="Kuwata A."/>
            <person name="Ogata H."/>
        </authorList>
    </citation>
    <scope>NUCLEOTIDE SEQUENCE</scope>
</reference>
<accession>A0A9W7E1T9</accession>
<gene>
    <name evidence="2" type="ORF">TrRE_jg10433</name>
</gene>
<dbReference type="EMBL" id="BRXZ01000979">
    <property type="protein sequence ID" value="GMH59023.1"/>
    <property type="molecule type" value="Genomic_DNA"/>
</dbReference>
<sequence>MSACDPSDTKTFANIFPPKSVYLTDAEMNSRLEALELYLQSVCSLISSQPPPCPTTSPSLTSLVNIFTDFLDLDLHSFKGDDDGVTAKDHFTQATTEETCEYYTDLAGERSRNLALLAKKSSPGLLAYSGILFFWFLCFALASQVKDLGLDRIGPFLAFMLSPIIHPPTATHSEPKPIYVSGDGGVHESVWNRGDLKTVGWAAWGALATWRIYWHLEEKVRGKWGKGP</sequence>
<name>A0A9W7E1T9_9STRA</name>
<comment type="caution">
    <text evidence="2">The sequence shown here is derived from an EMBL/GenBank/DDBJ whole genome shotgun (WGS) entry which is preliminary data.</text>
</comment>